<comment type="caution">
    <text evidence="2">The sequence shown here is derived from an EMBL/GenBank/DDBJ whole genome shotgun (WGS) entry which is preliminary data.</text>
</comment>
<protein>
    <submittedName>
        <fullName evidence="2">Uncharacterized protein</fullName>
    </submittedName>
</protein>
<dbReference type="AlphaFoldDB" id="A0A6B0YR28"/>
<evidence type="ECO:0000256" key="1">
    <source>
        <dbReference type="SAM" id="MobiDB-lite"/>
    </source>
</evidence>
<organism evidence="2">
    <name type="scientific">Caldilineaceae bacterium SB0664_bin_27</name>
    <dbReference type="NCBI Taxonomy" id="2605260"/>
    <lineage>
        <taxon>Bacteria</taxon>
        <taxon>Bacillati</taxon>
        <taxon>Chloroflexota</taxon>
        <taxon>Caldilineae</taxon>
        <taxon>Caldilineales</taxon>
        <taxon>Caldilineaceae</taxon>
    </lineage>
</organism>
<sequence>MVLQEGSTNTFSQVLELNLETEEILADLGYRYRSAPLSLQSVEETPFTAQVELMRAQMRERLPFVPMTNEATARAYYVTPLLFAALDLVRFKMNIAYGIAGGRLSGTVDYLLEGRQDLVVAGVMNEELERGFRKLTVQMVALSEQLAMPKVEPVHPRRARKAHRTGPARGGVGGFGTEKGVRTQLFGLVTAGPIWQFGLLERGQKRITRDTESFLLPRDAAKLLGIIVGLLGENRQDRVKREGERLSWANS</sequence>
<dbReference type="EMBL" id="VXRG01000023">
    <property type="protein sequence ID" value="MXY92222.1"/>
    <property type="molecule type" value="Genomic_DNA"/>
</dbReference>
<name>A0A6B0YR28_9CHLR</name>
<reference evidence="2" key="1">
    <citation type="submission" date="2019-09" db="EMBL/GenBank/DDBJ databases">
        <title>Characterisation of the sponge microbiome using genome-centric metagenomics.</title>
        <authorList>
            <person name="Engelberts J.P."/>
            <person name="Robbins S.J."/>
            <person name="De Goeij J.M."/>
            <person name="Aranda M."/>
            <person name="Bell S.C."/>
            <person name="Webster N.S."/>
        </authorList>
    </citation>
    <scope>NUCLEOTIDE SEQUENCE</scope>
    <source>
        <strain evidence="2">SB0664_bin_27</strain>
    </source>
</reference>
<feature type="compositionally biased region" description="Basic residues" evidence="1">
    <location>
        <begin position="156"/>
        <end position="166"/>
    </location>
</feature>
<evidence type="ECO:0000313" key="2">
    <source>
        <dbReference type="EMBL" id="MXY92222.1"/>
    </source>
</evidence>
<gene>
    <name evidence="2" type="ORF">F4Y42_02105</name>
</gene>
<proteinExistence type="predicted"/>
<feature type="region of interest" description="Disordered" evidence="1">
    <location>
        <begin position="153"/>
        <end position="176"/>
    </location>
</feature>
<accession>A0A6B0YR28</accession>